<accession>H8FUC3</accession>
<dbReference type="STRING" id="1150626.PHAMO_30117"/>
<dbReference type="EMBL" id="CAHP01000023">
    <property type="protein sequence ID" value="CCG41961.1"/>
    <property type="molecule type" value="Genomic_DNA"/>
</dbReference>
<protein>
    <recommendedName>
        <fullName evidence="3">Terminase large subunit gp17-like C-terminal domain-containing protein</fullName>
    </recommendedName>
</protein>
<sequence>MWGRGMSAVDFPEFVLMWNERQGLGTPRHQIRMARWLAERRYWKDRDLLLMAFRSSGKSTVVGLYCAWLLWTDPNLRIMVLAADLALAKKMVRNVKRIVERHPLTQGLKPKRRDQWAADQFTVNRPGELRDPSMVARGIGANITGSRAEIVICDDVEVPNTCDTAPKRADLRERLAEIDYVMVPGGTQLYVGTPHSFYTIYADTARLEAGESRPFLDSFHRLEIPLIDSAGRSAWPERFPLDRIAQLRKRSGPNKFDSQMMLRPVNIADGRLDPDRLRLYESELVYAEGNGVPLLTLGGKRMVSASCWWDPAYGAPGKGDASVVAAIFTDEEGGYWLHRVRYLEHDPARCDDTDEASQLCRQVANFAAELHLPAVQLETNGLGRFLPGLLRREIARSGLSCAVVETASKRAKDQRIVDAFDAVLAAGALHAHRSVWDTPFIAEMREWLPGGKGRDDGLDAVAGCLLSQPVRLGRRRSAAPPRADWRPGGGALQAHTDFEL</sequence>
<dbReference type="InterPro" id="IPR047987">
    <property type="entry name" value="Gp19-like_virus"/>
</dbReference>
<dbReference type="NCBIfam" id="NF033889">
    <property type="entry name" value="termin_lrg_T7"/>
    <property type="match status" value="1"/>
</dbReference>
<comment type="caution">
    <text evidence="1">The sequence shown here is derived from an EMBL/GenBank/DDBJ whole genome shotgun (WGS) entry which is preliminary data.</text>
</comment>
<dbReference type="Gene3D" id="3.40.50.300">
    <property type="entry name" value="P-loop containing nucleotide triphosphate hydrolases"/>
    <property type="match status" value="1"/>
</dbReference>
<keyword evidence="2" id="KW-1185">Reference proteome</keyword>
<proteinExistence type="predicted"/>
<evidence type="ECO:0008006" key="3">
    <source>
        <dbReference type="Google" id="ProtNLM"/>
    </source>
</evidence>
<dbReference type="Proteomes" id="UP000004169">
    <property type="component" value="Unassembled WGS sequence"/>
</dbReference>
<organism evidence="1 2">
    <name type="scientific">Magnetospirillum molischianum DSM 120</name>
    <dbReference type="NCBI Taxonomy" id="1150626"/>
    <lineage>
        <taxon>Bacteria</taxon>
        <taxon>Pseudomonadati</taxon>
        <taxon>Pseudomonadota</taxon>
        <taxon>Alphaproteobacteria</taxon>
        <taxon>Rhodospirillales</taxon>
        <taxon>Rhodospirillaceae</taxon>
        <taxon>Magnetospirillum</taxon>
    </lineage>
</organism>
<name>H8FUC3_MAGML</name>
<gene>
    <name evidence="1" type="ORF">PHAMO_30117</name>
</gene>
<evidence type="ECO:0000313" key="2">
    <source>
        <dbReference type="Proteomes" id="UP000004169"/>
    </source>
</evidence>
<reference evidence="1 2" key="1">
    <citation type="journal article" date="2012" name="J. Bacteriol.">
        <title>Draft Genome Sequence of the Purple Photosynthetic Bacterium Phaeospirillum molischianum DSM120, a Particularly Versatile Bacterium.</title>
        <authorList>
            <person name="Duquesne K."/>
            <person name="Prima V."/>
            <person name="Ji B."/>
            <person name="Rouy Z."/>
            <person name="Medigue C."/>
            <person name="Talla E."/>
            <person name="Sturgis J.N."/>
        </authorList>
    </citation>
    <scope>NUCLEOTIDE SEQUENCE [LARGE SCALE GENOMIC DNA]</scope>
    <source>
        <strain evidence="2">DSM120</strain>
    </source>
</reference>
<dbReference type="AlphaFoldDB" id="H8FUC3"/>
<dbReference type="eggNOG" id="COG5410">
    <property type="taxonomic scope" value="Bacteria"/>
</dbReference>
<evidence type="ECO:0000313" key="1">
    <source>
        <dbReference type="EMBL" id="CCG41961.1"/>
    </source>
</evidence>
<dbReference type="InterPro" id="IPR027417">
    <property type="entry name" value="P-loop_NTPase"/>
</dbReference>